<keyword evidence="5" id="KW-0862">Zinc</keyword>
<evidence type="ECO:0000256" key="7">
    <source>
        <dbReference type="ARBA" id="ARBA00023163"/>
    </source>
</evidence>
<dbReference type="PANTHER" id="PTHR24399:SF23">
    <property type="entry name" value="C2H2-TYPE DOMAIN-CONTAINING PROTEIN"/>
    <property type="match status" value="1"/>
</dbReference>
<evidence type="ECO:0000256" key="5">
    <source>
        <dbReference type="ARBA" id="ARBA00022833"/>
    </source>
</evidence>
<evidence type="ECO:0000256" key="1">
    <source>
        <dbReference type="ARBA" id="ARBA00004123"/>
    </source>
</evidence>
<dbReference type="Gene3D" id="3.30.160.60">
    <property type="entry name" value="Classic Zinc Finger"/>
    <property type="match status" value="2"/>
</dbReference>
<organism evidence="9">
    <name type="scientific">Cyprideis torosa</name>
    <dbReference type="NCBI Taxonomy" id="163714"/>
    <lineage>
        <taxon>Eukaryota</taxon>
        <taxon>Metazoa</taxon>
        <taxon>Ecdysozoa</taxon>
        <taxon>Arthropoda</taxon>
        <taxon>Crustacea</taxon>
        <taxon>Oligostraca</taxon>
        <taxon>Ostracoda</taxon>
        <taxon>Podocopa</taxon>
        <taxon>Podocopida</taxon>
        <taxon>Cytherocopina</taxon>
        <taxon>Cytheroidea</taxon>
        <taxon>Cytherideidae</taxon>
        <taxon>Cyprideis</taxon>
    </lineage>
</organism>
<dbReference type="FunFam" id="3.30.160.60:FF:001498">
    <property type="entry name" value="Zinc finger protein 404"/>
    <property type="match status" value="1"/>
</dbReference>
<gene>
    <name evidence="9" type="ORF">CTOB1V02_LOCUS9517</name>
</gene>
<dbReference type="GO" id="GO:0001227">
    <property type="term" value="F:DNA-binding transcription repressor activity, RNA polymerase II-specific"/>
    <property type="evidence" value="ECO:0007669"/>
    <property type="project" value="TreeGrafter"/>
</dbReference>
<sequence>MSCVIHRGWIISRSQFVQQCSDESTMVYVARFILSSRCLAMRYCPYIIHEILSLFYENQLSMIMFHFSLHHSTSFECRVCEKGFRICSQLKVHVMMHTKERPYESSICSKRFSGAGSFRYHVRIHTGEKPHQL</sequence>
<dbReference type="AlphaFoldDB" id="A0A7R8ZNZ5"/>
<proteinExistence type="predicted"/>
<accession>A0A7R8ZNZ5</accession>
<protein>
    <submittedName>
        <fullName evidence="9">Uncharacterized protein</fullName>
    </submittedName>
</protein>
<keyword evidence="4" id="KW-0863">Zinc-finger</keyword>
<keyword evidence="6" id="KW-0805">Transcription regulation</keyword>
<dbReference type="OrthoDB" id="6336709at2759"/>
<dbReference type="GO" id="GO:0008270">
    <property type="term" value="F:zinc ion binding"/>
    <property type="evidence" value="ECO:0007669"/>
    <property type="project" value="UniProtKB-KW"/>
</dbReference>
<keyword evidence="8" id="KW-0539">Nucleus</keyword>
<evidence type="ECO:0000256" key="3">
    <source>
        <dbReference type="ARBA" id="ARBA00022737"/>
    </source>
</evidence>
<evidence type="ECO:0000256" key="6">
    <source>
        <dbReference type="ARBA" id="ARBA00023015"/>
    </source>
</evidence>
<dbReference type="SMART" id="SM00355">
    <property type="entry name" value="ZnF_C2H2"/>
    <property type="match status" value="2"/>
</dbReference>
<dbReference type="Pfam" id="PF00096">
    <property type="entry name" value="zf-C2H2"/>
    <property type="match status" value="1"/>
</dbReference>
<keyword evidence="7" id="KW-0804">Transcription</keyword>
<dbReference type="InterPro" id="IPR013087">
    <property type="entry name" value="Znf_C2H2_type"/>
</dbReference>
<dbReference type="PANTHER" id="PTHR24399">
    <property type="entry name" value="ZINC FINGER AND BTB DOMAIN-CONTAINING"/>
    <property type="match status" value="1"/>
</dbReference>
<evidence type="ECO:0000256" key="4">
    <source>
        <dbReference type="ARBA" id="ARBA00022771"/>
    </source>
</evidence>
<name>A0A7R8ZNZ5_9CRUS</name>
<dbReference type="GO" id="GO:0000978">
    <property type="term" value="F:RNA polymerase II cis-regulatory region sequence-specific DNA binding"/>
    <property type="evidence" value="ECO:0007669"/>
    <property type="project" value="TreeGrafter"/>
</dbReference>
<dbReference type="SUPFAM" id="SSF57667">
    <property type="entry name" value="beta-beta-alpha zinc fingers"/>
    <property type="match status" value="1"/>
</dbReference>
<dbReference type="FunFam" id="3.30.160.60:FF:000425">
    <property type="entry name" value="PLAG1 like zinc finger 1"/>
    <property type="match status" value="1"/>
</dbReference>
<dbReference type="PROSITE" id="PS50157">
    <property type="entry name" value="ZINC_FINGER_C2H2_2"/>
    <property type="match status" value="2"/>
</dbReference>
<dbReference type="EMBL" id="OB663764">
    <property type="protein sequence ID" value="CAD7231671.1"/>
    <property type="molecule type" value="Genomic_DNA"/>
</dbReference>
<keyword evidence="3" id="KW-0677">Repeat</keyword>
<dbReference type="InterPro" id="IPR036236">
    <property type="entry name" value="Znf_C2H2_sf"/>
</dbReference>
<keyword evidence="2" id="KW-0479">Metal-binding</keyword>
<dbReference type="GO" id="GO:0005654">
    <property type="term" value="C:nucleoplasm"/>
    <property type="evidence" value="ECO:0007669"/>
    <property type="project" value="TreeGrafter"/>
</dbReference>
<evidence type="ECO:0000256" key="8">
    <source>
        <dbReference type="ARBA" id="ARBA00023242"/>
    </source>
</evidence>
<reference evidence="9" key="1">
    <citation type="submission" date="2020-11" db="EMBL/GenBank/DDBJ databases">
        <authorList>
            <person name="Tran Van P."/>
        </authorList>
    </citation>
    <scope>NUCLEOTIDE SEQUENCE</scope>
</reference>
<comment type="subcellular location">
    <subcellularLocation>
        <location evidence="1">Nucleus</location>
    </subcellularLocation>
</comment>
<evidence type="ECO:0000256" key="2">
    <source>
        <dbReference type="ARBA" id="ARBA00022723"/>
    </source>
</evidence>
<dbReference type="PROSITE" id="PS00028">
    <property type="entry name" value="ZINC_FINGER_C2H2_1"/>
    <property type="match status" value="1"/>
</dbReference>
<evidence type="ECO:0000313" key="9">
    <source>
        <dbReference type="EMBL" id="CAD7231671.1"/>
    </source>
</evidence>